<dbReference type="CDD" id="cd06661">
    <property type="entry name" value="GGCT_like"/>
    <property type="match status" value="1"/>
</dbReference>
<dbReference type="Pfam" id="PF06094">
    <property type="entry name" value="GGACT"/>
    <property type="match status" value="1"/>
</dbReference>
<evidence type="ECO:0000256" key="3">
    <source>
        <dbReference type="ARBA" id="ARBA00030602"/>
    </source>
</evidence>
<accession>A0A0P1BM44</accession>
<comment type="similarity">
    <text evidence="1">Belongs to the gamma-glutamylcyclotransferase family.</text>
</comment>
<dbReference type="InterPro" id="IPR013024">
    <property type="entry name" value="GGCT-like"/>
</dbReference>
<evidence type="ECO:0000313" key="5">
    <source>
        <dbReference type="EMBL" id="CEH17913.1"/>
    </source>
</evidence>
<dbReference type="GO" id="GO:0016740">
    <property type="term" value="F:transferase activity"/>
    <property type="evidence" value="ECO:0007669"/>
    <property type="project" value="UniProtKB-KW"/>
</dbReference>
<dbReference type="AlphaFoldDB" id="A0A0P1BM44"/>
<evidence type="ECO:0000256" key="2">
    <source>
        <dbReference type="ARBA" id="ARBA00022679"/>
    </source>
</evidence>
<feature type="domain" description="Gamma-glutamylcyclotransferase AIG2-like" evidence="4">
    <location>
        <begin position="24"/>
        <end position="122"/>
    </location>
</feature>
<evidence type="ECO:0000259" key="4">
    <source>
        <dbReference type="Pfam" id="PF06094"/>
    </source>
</evidence>
<dbReference type="InterPro" id="IPR036568">
    <property type="entry name" value="GGCT-like_sf"/>
</dbReference>
<keyword evidence="2" id="KW-0808">Transferase</keyword>
<evidence type="ECO:0000256" key="1">
    <source>
        <dbReference type="ARBA" id="ARBA00008861"/>
    </source>
</evidence>
<reference evidence="5 6" key="1">
    <citation type="submission" date="2014-09" db="EMBL/GenBank/DDBJ databases">
        <authorList>
            <person name="Magalhaes I.L.F."/>
            <person name="Oliveira U."/>
            <person name="Santos F.R."/>
            <person name="Vidigal T.H.D.A."/>
            <person name="Brescovit A.D."/>
            <person name="Santos A.J."/>
        </authorList>
    </citation>
    <scope>NUCLEOTIDE SEQUENCE [LARGE SCALE GENOMIC DNA]</scope>
</reference>
<protein>
    <recommendedName>
        <fullName evidence="3">Putative gamma-glutamylcyclotransferase</fullName>
    </recommendedName>
</protein>
<name>A0A0P1BM44_9BASI</name>
<dbReference type="InterPro" id="IPR045038">
    <property type="entry name" value="AIG2-like"/>
</dbReference>
<keyword evidence="6" id="KW-1185">Reference proteome</keyword>
<dbReference type="Proteomes" id="UP000054845">
    <property type="component" value="Unassembled WGS sequence"/>
</dbReference>
<organism evidence="5 6">
    <name type="scientific">Ceraceosorus bombacis</name>
    <dbReference type="NCBI Taxonomy" id="401625"/>
    <lineage>
        <taxon>Eukaryota</taxon>
        <taxon>Fungi</taxon>
        <taxon>Dikarya</taxon>
        <taxon>Basidiomycota</taxon>
        <taxon>Ustilaginomycotina</taxon>
        <taxon>Exobasidiomycetes</taxon>
        <taxon>Ceraceosorales</taxon>
        <taxon>Ceraceosoraceae</taxon>
        <taxon>Ceraceosorus</taxon>
    </lineage>
</organism>
<dbReference type="SUPFAM" id="SSF110857">
    <property type="entry name" value="Gamma-glutamyl cyclotransferase-like"/>
    <property type="match status" value="1"/>
</dbReference>
<dbReference type="PANTHER" id="PTHR31544:SF2">
    <property type="entry name" value="AIG2-LIKE PROTEIN D"/>
    <property type="match status" value="1"/>
</dbReference>
<proteinExistence type="inferred from homology"/>
<evidence type="ECO:0000313" key="6">
    <source>
        <dbReference type="Proteomes" id="UP000054845"/>
    </source>
</evidence>
<dbReference type="PANTHER" id="PTHR31544">
    <property type="entry name" value="AIG2-LIKE PROTEIN D"/>
    <property type="match status" value="1"/>
</dbReference>
<dbReference type="Gene3D" id="3.10.490.10">
    <property type="entry name" value="Gamma-glutamyl cyclotransferase-like"/>
    <property type="match status" value="1"/>
</dbReference>
<dbReference type="OrthoDB" id="1044435at2759"/>
<dbReference type="EMBL" id="CCYA01000265">
    <property type="protein sequence ID" value="CEH17913.1"/>
    <property type="molecule type" value="Genomic_DNA"/>
</dbReference>
<sequence>MAALRALVDRSAQQPPLDGKHDAFFYGTLIHPAVLRRIIGRACDLPVSLAILPGYTAQRVHHAEYPALVSLPDLPDLLAKSNRNSHSYTRGVLVKGLSAADVLALDTFEGDEYARTAVELIDLGNPQANDERLLESLPTLFEHLTSERVIPLIAQHREAVRNVRNGSAQRAESVPAIGTMTVAHTYVWRGDPASETAWEWQTFVKQHAHRWVSGERN</sequence>
<dbReference type="InterPro" id="IPR009288">
    <property type="entry name" value="AIG2-like_dom"/>
</dbReference>